<evidence type="ECO:0000256" key="2">
    <source>
        <dbReference type="ARBA" id="ARBA00022692"/>
    </source>
</evidence>
<dbReference type="GO" id="GO:0005886">
    <property type="term" value="C:plasma membrane"/>
    <property type="evidence" value="ECO:0007669"/>
    <property type="project" value="TreeGrafter"/>
</dbReference>
<evidence type="ECO:0000256" key="6">
    <source>
        <dbReference type="ARBA" id="ARBA00023239"/>
    </source>
</evidence>
<protein>
    <recommendedName>
        <fullName evidence="7">Guanylate cyclase domain-containing protein</fullName>
    </recommendedName>
</protein>
<evidence type="ECO:0000256" key="1">
    <source>
        <dbReference type="ARBA" id="ARBA00004370"/>
    </source>
</evidence>
<evidence type="ECO:0000313" key="8">
    <source>
        <dbReference type="EMBL" id="CAD5121675.1"/>
    </source>
</evidence>
<dbReference type="AlphaFoldDB" id="A0A7I8W0J2"/>
<proteinExistence type="predicted"/>
<name>A0A7I8W0J2_9ANNE</name>
<dbReference type="GO" id="GO:0004016">
    <property type="term" value="F:adenylate cyclase activity"/>
    <property type="evidence" value="ECO:0007669"/>
    <property type="project" value="TreeGrafter"/>
</dbReference>
<dbReference type="GO" id="GO:0004383">
    <property type="term" value="F:guanylate cyclase activity"/>
    <property type="evidence" value="ECO:0007669"/>
    <property type="project" value="TreeGrafter"/>
</dbReference>
<dbReference type="PANTHER" id="PTHR11920:SF335">
    <property type="entry name" value="GUANYLATE CYCLASE"/>
    <property type="match status" value="1"/>
</dbReference>
<dbReference type="GO" id="GO:0007168">
    <property type="term" value="P:receptor guanylyl cyclase signaling pathway"/>
    <property type="evidence" value="ECO:0007669"/>
    <property type="project" value="TreeGrafter"/>
</dbReference>
<keyword evidence="6" id="KW-0456">Lyase</keyword>
<keyword evidence="4" id="KW-1133">Transmembrane helix</keyword>
<dbReference type="Pfam" id="PF00211">
    <property type="entry name" value="Guanylate_cyc"/>
    <property type="match status" value="1"/>
</dbReference>
<comment type="caution">
    <text evidence="8">The sequence shown here is derived from an EMBL/GenBank/DDBJ whole genome shotgun (WGS) entry which is preliminary data.</text>
</comment>
<dbReference type="PANTHER" id="PTHR11920">
    <property type="entry name" value="GUANYLYL CYCLASE"/>
    <property type="match status" value="1"/>
</dbReference>
<dbReference type="InterPro" id="IPR001054">
    <property type="entry name" value="A/G_cyclase"/>
</dbReference>
<comment type="subcellular location">
    <subcellularLocation>
        <location evidence="1">Membrane</location>
    </subcellularLocation>
</comment>
<keyword evidence="9" id="KW-1185">Reference proteome</keyword>
<keyword evidence="3" id="KW-0547">Nucleotide-binding</keyword>
<evidence type="ECO:0000256" key="5">
    <source>
        <dbReference type="ARBA" id="ARBA00023136"/>
    </source>
</evidence>
<reference evidence="8 9" key="1">
    <citation type="submission" date="2020-08" db="EMBL/GenBank/DDBJ databases">
        <authorList>
            <person name="Hejnol A."/>
        </authorList>
    </citation>
    <scope>NUCLEOTIDE SEQUENCE [LARGE SCALE GENOMIC DNA]</scope>
</reference>
<dbReference type="EMBL" id="CAJFCJ010000014">
    <property type="protein sequence ID" value="CAD5121675.1"/>
    <property type="molecule type" value="Genomic_DNA"/>
</dbReference>
<dbReference type="OrthoDB" id="60033at2759"/>
<dbReference type="GO" id="GO:0035556">
    <property type="term" value="P:intracellular signal transduction"/>
    <property type="evidence" value="ECO:0007669"/>
    <property type="project" value="InterPro"/>
</dbReference>
<dbReference type="Gene3D" id="3.30.70.1230">
    <property type="entry name" value="Nucleotide cyclase"/>
    <property type="match status" value="1"/>
</dbReference>
<keyword evidence="5" id="KW-0472">Membrane</keyword>
<dbReference type="GO" id="GO:0001653">
    <property type="term" value="F:peptide receptor activity"/>
    <property type="evidence" value="ECO:0007669"/>
    <property type="project" value="TreeGrafter"/>
</dbReference>
<dbReference type="GO" id="GO:0000166">
    <property type="term" value="F:nucleotide binding"/>
    <property type="evidence" value="ECO:0007669"/>
    <property type="project" value="UniProtKB-KW"/>
</dbReference>
<feature type="domain" description="Guanylate cyclase" evidence="7">
    <location>
        <begin position="61"/>
        <end position="91"/>
    </location>
</feature>
<sequence length="91" mass="10672">MVQSLHFNLTQREIRHKIIVERTQTDIREAETLVHEMLPIKIANSLRDGHEVQPEVFESVSIYFSDIYGFNDYTVEYSPLEVVDLLNMVYG</sequence>
<dbReference type="InterPro" id="IPR029787">
    <property type="entry name" value="Nucleotide_cyclase"/>
</dbReference>
<evidence type="ECO:0000259" key="7">
    <source>
        <dbReference type="PROSITE" id="PS50125"/>
    </source>
</evidence>
<evidence type="ECO:0000256" key="4">
    <source>
        <dbReference type="ARBA" id="ARBA00022989"/>
    </source>
</evidence>
<dbReference type="Proteomes" id="UP000549394">
    <property type="component" value="Unassembled WGS sequence"/>
</dbReference>
<accession>A0A7I8W0J2</accession>
<gene>
    <name evidence="8" type="ORF">DGYR_LOCUS9595</name>
</gene>
<dbReference type="PROSITE" id="PS50125">
    <property type="entry name" value="GUANYLATE_CYCLASE_2"/>
    <property type="match status" value="1"/>
</dbReference>
<keyword evidence="2" id="KW-0812">Transmembrane</keyword>
<dbReference type="SUPFAM" id="SSF55073">
    <property type="entry name" value="Nucleotide cyclase"/>
    <property type="match status" value="1"/>
</dbReference>
<organism evidence="8 9">
    <name type="scientific">Dimorphilus gyrociliatus</name>
    <dbReference type="NCBI Taxonomy" id="2664684"/>
    <lineage>
        <taxon>Eukaryota</taxon>
        <taxon>Metazoa</taxon>
        <taxon>Spiralia</taxon>
        <taxon>Lophotrochozoa</taxon>
        <taxon>Annelida</taxon>
        <taxon>Polychaeta</taxon>
        <taxon>Polychaeta incertae sedis</taxon>
        <taxon>Dinophilidae</taxon>
        <taxon>Dimorphilus</taxon>
    </lineage>
</organism>
<evidence type="ECO:0000256" key="3">
    <source>
        <dbReference type="ARBA" id="ARBA00022741"/>
    </source>
</evidence>
<dbReference type="InterPro" id="IPR050401">
    <property type="entry name" value="Cyclic_nucleotide_synthase"/>
</dbReference>
<evidence type="ECO:0000313" key="9">
    <source>
        <dbReference type="Proteomes" id="UP000549394"/>
    </source>
</evidence>